<name>A0ABD3FCE0_9STRA</name>
<evidence type="ECO:0000313" key="1">
    <source>
        <dbReference type="EMBL" id="KAL3662689.1"/>
    </source>
</evidence>
<gene>
    <name evidence="1" type="ORF">V7S43_012097</name>
</gene>
<accession>A0ABD3FCE0</accession>
<comment type="caution">
    <text evidence="1">The sequence shown here is derived from an EMBL/GenBank/DDBJ whole genome shotgun (WGS) entry which is preliminary data.</text>
</comment>
<proteinExistence type="predicted"/>
<evidence type="ECO:0000313" key="2">
    <source>
        <dbReference type="Proteomes" id="UP001632037"/>
    </source>
</evidence>
<sequence>MQEVLAAALLEREYSYSSVARSKVTALSKNTSTFSPYCWSIITSGTTVSTVLHFRAFGGNSKTL</sequence>
<organism evidence="1 2">
    <name type="scientific">Phytophthora oleae</name>
    <dbReference type="NCBI Taxonomy" id="2107226"/>
    <lineage>
        <taxon>Eukaryota</taxon>
        <taxon>Sar</taxon>
        <taxon>Stramenopiles</taxon>
        <taxon>Oomycota</taxon>
        <taxon>Peronosporomycetes</taxon>
        <taxon>Peronosporales</taxon>
        <taxon>Peronosporaceae</taxon>
        <taxon>Phytophthora</taxon>
    </lineage>
</organism>
<reference evidence="1 2" key="1">
    <citation type="submission" date="2024-09" db="EMBL/GenBank/DDBJ databases">
        <title>Genome sequencing and assembly of Phytophthora oleae, isolate VK10A, causative agent of rot of olive drupes.</title>
        <authorList>
            <person name="Conti Taguali S."/>
            <person name="Riolo M."/>
            <person name="La Spada F."/>
            <person name="Cacciola S.O."/>
            <person name="Dionisio G."/>
        </authorList>
    </citation>
    <scope>NUCLEOTIDE SEQUENCE [LARGE SCALE GENOMIC DNA]</scope>
    <source>
        <strain evidence="1 2">VK10A</strain>
    </source>
</reference>
<dbReference type="EMBL" id="JBIMZQ010000030">
    <property type="protein sequence ID" value="KAL3662689.1"/>
    <property type="molecule type" value="Genomic_DNA"/>
</dbReference>
<dbReference type="Proteomes" id="UP001632037">
    <property type="component" value="Unassembled WGS sequence"/>
</dbReference>
<protein>
    <submittedName>
        <fullName evidence="1">Uncharacterized protein</fullName>
    </submittedName>
</protein>
<keyword evidence="2" id="KW-1185">Reference proteome</keyword>
<dbReference type="AlphaFoldDB" id="A0ABD3FCE0"/>